<comment type="caution">
    <text evidence="3">The sequence shown here is derived from an EMBL/GenBank/DDBJ whole genome shotgun (WGS) entry which is preliminary data.</text>
</comment>
<name>A0A2B8B961_9PROT</name>
<evidence type="ECO:0000313" key="3">
    <source>
        <dbReference type="EMBL" id="PGH57844.1"/>
    </source>
</evidence>
<dbReference type="RefSeq" id="WP_098735832.1">
    <property type="nucleotide sequence ID" value="NZ_PDKW01000039.1"/>
</dbReference>
<keyword evidence="4" id="KW-1185">Reference proteome</keyword>
<dbReference type="Pfam" id="PF00403">
    <property type="entry name" value="HMA"/>
    <property type="match status" value="1"/>
</dbReference>
<gene>
    <name evidence="3" type="ORF">CRT60_07670</name>
</gene>
<evidence type="ECO:0000313" key="4">
    <source>
        <dbReference type="Proteomes" id="UP000225379"/>
    </source>
</evidence>
<accession>A0A2B8B961</accession>
<dbReference type="GO" id="GO:0006825">
    <property type="term" value="P:copper ion transport"/>
    <property type="evidence" value="ECO:0007669"/>
    <property type="project" value="InterPro"/>
</dbReference>
<dbReference type="PRINTS" id="PR00944">
    <property type="entry name" value="CUEXPORT"/>
</dbReference>
<dbReference type="GO" id="GO:0005507">
    <property type="term" value="F:copper ion binding"/>
    <property type="evidence" value="ECO:0007669"/>
    <property type="project" value="InterPro"/>
</dbReference>
<dbReference type="InterPro" id="IPR017969">
    <property type="entry name" value="Heavy-metal-associated_CS"/>
</dbReference>
<proteinExistence type="predicted"/>
<dbReference type="EMBL" id="PDKW01000039">
    <property type="protein sequence ID" value="PGH57844.1"/>
    <property type="molecule type" value="Genomic_DNA"/>
</dbReference>
<dbReference type="AlphaFoldDB" id="A0A2B8B961"/>
<dbReference type="InterPro" id="IPR006121">
    <property type="entry name" value="HMA_dom"/>
</dbReference>
<dbReference type="OrthoDB" id="9801832at2"/>
<evidence type="ECO:0000256" key="1">
    <source>
        <dbReference type="ARBA" id="ARBA00022723"/>
    </source>
</evidence>
<dbReference type="InterPro" id="IPR036163">
    <property type="entry name" value="HMA_dom_sf"/>
</dbReference>
<dbReference type="InterPro" id="IPR000428">
    <property type="entry name" value="Cu-bd"/>
</dbReference>
<reference evidence="4" key="1">
    <citation type="submission" date="2017-10" db="EMBL/GenBank/DDBJ databases">
        <authorList>
            <person name="Kravchenko I.K."/>
            <person name="Grouzdev D.S."/>
        </authorList>
    </citation>
    <scope>NUCLEOTIDE SEQUENCE [LARGE SCALE GENOMIC DNA]</scope>
    <source>
        <strain evidence="4">B2</strain>
    </source>
</reference>
<keyword evidence="1" id="KW-0479">Metal-binding</keyword>
<dbReference type="CDD" id="cd00371">
    <property type="entry name" value="HMA"/>
    <property type="match status" value="1"/>
</dbReference>
<dbReference type="PROSITE" id="PS50846">
    <property type="entry name" value="HMA_2"/>
    <property type="match status" value="1"/>
</dbReference>
<dbReference type="SUPFAM" id="SSF55008">
    <property type="entry name" value="HMA, heavy metal-associated domain"/>
    <property type="match status" value="1"/>
</dbReference>
<dbReference type="Proteomes" id="UP000225379">
    <property type="component" value="Unassembled WGS sequence"/>
</dbReference>
<dbReference type="Gene3D" id="3.30.70.100">
    <property type="match status" value="1"/>
</dbReference>
<organism evidence="3 4">
    <name type="scientific">Azospirillum palustre</name>
    <dbReference type="NCBI Taxonomy" id="2044885"/>
    <lineage>
        <taxon>Bacteria</taxon>
        <taxon>Pseudomonadati</taxon>
        <taxon>Pseudomonadota</taxon>
        <taxon>Alphaproteobacteria</taxon>
        <taxon>Rhodospirillales</taxon>
        <taxon>Azospirillaceae</taxon>
        <taxon>Azospirillum</taxon>
    </lineage>
</organism>
<evidence type="ECO:0000259" key="2">
    <source>
        <dbReference type="PROSITE" id="PS50846"/>
    </source>
</evidence>
<dbReference type="PROSITE" id="PS01047">
    <property type="entry name" value="HMA_1"/>
    <property type="match status" value="1"/>
</dbReference>
<sequence length="66" mass="6861">MLTLKVSGMTCGHCAQTVTKAVEALPTVERALVDLKAGEVAIEGSADESALRQAIEDAGYEVQGRA</sequence>
<feature type="domain" description="HMA" evidence="2">
    <location>
        <begin position="1"/>
        <end position="63"/>
    </location>
</feature>
<protein>
    <submittedName>
        <fullName evidence="3">Heavy metal transporter</fullName>
    </submittedName>
</protein>